<reference evidence="3" key="1">
    <citation type="submission" date="2023-02" db="EMBL/GenBank/DDBJ databases">
        <title>Tahibacter soli sp. nov. isolated from soil.</title>
        <authorList>
            <person name="Baek J.H."/>
            <person name="Lee J.K."/>
            <person name="Choi D.G."/>
            <person name="Jeon C.O."/>
        </authorList>
    </citation>
    <scope>NUCLEOTIDE SEQUENCE</scope>
    <source>
        <strain evidence="3">BL</strain>
    </source>
</reference>
<keyword evidence="4" id="KW-1185">Reference proteome</keyword>
<dbReference type="EMBL" id="JAOVZO020000008">
    <property type="protein sequence ID" value="MDC8012327.1"/>
    <property type="molecule type" value="Genomic_DNA"/>
</dbReference>
<comment type="caution">
    <text evidence="3">The sequence shown here is derived from an EMBL/GenBank/DDBJ whole genome shotgun (WGS) entry which is preliminary data.</text>
</comment>
<dbReference type="InterPro" id="IPR051781">
    <property type="entry name" value="Metallo-dep_Hydrolase"/>
</dbReference>
<feature type="signal peptide" evidence="1">
    <location>
        <begin position="1"/>
        <end position="19"/>
    </location>
</feature>
<feature type="domain" description="Amidohydrolase-related" evidence="2">
    <location>
        <begin position="316"/>
        <end position="647"/>
    </location>
</feature>
<dbReference type="Gene3D" id="2.30.40.10">
    <property type="entry name" value="Urease, subunit C, domain 1"/>
    <property type="match status" value="2"/>
</dbReference>
<evidence type="ECO:0000256" key="1">
    <source>
        <dbReference type="SAM" id="SignalP"/>
    </source>
</evidence>
<accession>A0A9X4BIK1</accession>
<evidence type="ECO:0000313" key="3">
    <source>
        <dbReference type="EMBL" id="MDC8012327.1"/>
    </source>
</evidence>
<dbReference type="Gene3D" id="3.20.20.140">
    <property type="entry name" value="Metal-dependent hydrolases"/>
    <property type="match status" value="2"/>
</dbReference>
<dbReference type="InterPro" id="IPR006680">
    <property type="entry name" value="Amidohydro-rel"/>
</dbReference>
<dbReference type="InterPro" id="IPR032466">
    <property type="entry name" value="Metal_Hydrolase"/>
</dbReference>
<dbReference type="RefSeq" id="WP_263543820.1">
    <property type="nucleotide sequence ID" value="NZ_JAOVZO020000008.1"/>
</dbReference>
<dbReference type="InterPro" id="IPR011059">
    <property type="entry name" value="Metal-dep_hydrolase_composite"/>
</dbReference>
<keyword evidence="1" id="KW-0732">Signal</keyword>
<evidence type="ECO:0000313" key="4">
    <source>
        <dbReference type="Proteomes" id="UP001139971"/>
    </source>
</evidence>
<feature type="chain" id="PRO_5040816036" evidence="1">
    <location>
        <begin position="20"/>
        <end position="666"/>
    </location>
</feature>
<dbReference type="Proteomes" id="UP001139971">
    <property type="component" value="Unassembled WGS sequence"/>
</dbReference>
<proteinExistence type="predicted"/>
<gene>
    <name evidence="3" type="ORF">OD750_007165</name>
</gene>
<protein>
    <submittedName>
        <fullName evidence="3">Amidohydrolase family protein</fullName>
    </submittedName>
</protein>
<dbReference type="PANTHER" id="PTHR43135:SF3">
    <property type="entry name" value="ALPHA-D-RIBOSE 1-METHYLPHOSPHONATE 5-TRIPHOSPHATE DIPHOSPHATASE"/>
    <property type="match status" value="1"/>
</dbReference>
<dbReference type="Pfam" id="PF01979">
    <property type="entry name" value="Amidohydro_1"/>
    <property type="match status" value="1"/>
</dbReference>
<dbReference type="GO" id="GO:0016810">
    <property type="term" value="F:hydrolase activity, acting on carbon-nitrogen (but not peptide) bonds"/>
    <property type="evidence" value="ECO:0007669"/>
    <property type="project" value="InterPro"/>
</dbReference>
<sequence>MRHLGFVLCLAAGSASAAAQREDVMTILGNVSGKQTVTQGPAGTNRAHFRYNDRGRGDDIVATWKTDANGVLVEYRAKGNNYLKAPVDETYALKNGKATWRSLGERGERAVAAPTFYVPANPPPELTGVLARALLKAPDRRLPLLPAGEASIAEAGTLQIDTAAGKRTLTLYRISGLDFVATSVWLDADGTTAALVNGWGGVAGKDVAASVEALTQRQTAANAQWSAQLAQRETHRPAGPLVIRNARVFDPRSLTATTGTSVLVVGERIVRVAPDTEVQVPDGAETFDANGRFLMAGLWDVHKHYGDADGLLDILAGITSARDLANDTEAFPERVRRFDAGTEIGPRVLMAGFIDGTGPNAGPTKARVDNAADALKWVDWYADHGYVQIKVYSSLRPELVPIIADRAHARGLRLSGHVPSKMSAKTFVEAGADEIQHFNFIFLSFLYPRVQETHDMTRFTEVAQHAREYPPERAEVRDLIAFLKARHVALDPTIHFFEDMFSGDPTSKVPAALADVAPRLPPQVQRNLSWGALVVPKGQEAQYREAFPAMLKLLKAFHDAGIPLMPGSDALAGYSLQYELMLYAKAGIPNGEVLRLATLTPAQVLGVAGDRGMIAPGKLADMVLIDGDPLANMADIRKVARVYKGGSWFDPAALERALGISPRPAR</sequence>
<dbReference type="SUPFAM" id="SSF51556">
    <property type="entry name" value="Metallo-dependent hydrolases"/>
    <property type="match status" value="1"/>
</dbReference>
<dbReference type="PANTHER" id="PTHR43135">
    <property type="entry name" value="ALPHA-D-RIBOSE 1-METHYLPHOSPHONATE 5-TRIPHOSPHATE DIPHOSPHATASE"/>
    <property type="match status" value="1"/>
</dbReference>
<evidence type="ECO:0000259" key="2">
    <source>
        <dbReference type="Pfam" id="PF01979"/>
    </source>
</evidence>
<name>A0A9X4BIK1_9GAMM</name>
<organism evidence="3 4">
    <name type="scientific">Tahibacter soli</name>
    <dbReference type="NCBI Taxonomy" id="2983605"/>
    <lineage>
        <taxon>Bacteria</taxon>
        <taxon>Pseudomonadati</taxon>
        <taxon>Pseudomonadota</taxon>
        <taxon>Gammaproteobacteria</taxon>
        <taxon>Lysobacterales</taxon>
        <taxon>Rhodanobacteraceae</taxon>
        <taxon>Tahibacter</taxon>
    </lineage>
</organism>
<dbReference type="SUPFAM" id="SSF51338">
    <property type="entry name" value="Composite domain of metallo-dependent hydrolases"/>
    <property type="match status" value="1"/>
</dbReference>
<dbReference type="AlphaFoldDB" id="A0A9X4BIK1"/>